<keyword evidence="1" id="KW-0812">Transmembrane</keyword>
<feature type="transmembrane region" description="Helical" evidence="1">
    <location>
        <begin position="36"/>
        <end position="55"/>
    </location>
</feature>
<evidence type="ECO:0000256" key="1">
    <source>
        <dbReference type="SAM" id="Phobius"/>
    </source>
</evidence>
<dbReference type="OrthoDB" id="583433at2"/>
<dbReference type="EMBL" id="RSCJ01000002">
    <property type="protein sequence ID" value="RUR86152.1"/>
    <property type="molecule type" value="Genomic_DNA"/>
</dbReference>
<dbReference type="Proteomes" id="UP000268857">
    <property type="component" value="Unassembled WGS sequence"/>
</dbReference>
<evidence type="ECO:0000313" key="3">
    <source>
        <dbReference type="Proteomes" id="UP000268857"/>
    </source>
</evidence>
<keyword evidence="1" id="KW-1133">Transmembrane helix</keyword>
<keyword evidence="3" id="KW-1185">Reference proteome</keyword>
<organism evidence="2 3">
    <name type="scientific">Chlorogloeopsis fritschii PCC 6912</name>
    <dbReference type="NCBI Taxonomy" id="211165"/>
    <lineage>
        <taxon>Bacteria</taxon>
        <taxon>Bacillati</taxon>
        <taxon>Cyanobacteriota</taxon>
        <taxon>Cyanophyceae</taxon>
        <taxon>Nostocales</taxon>
        <taxon>Chlorogloeopsidaceae</taxon>
        <taxon>Chlorogloeopsis</taxon>
    </lineage>
</organism>
<name>A0A433NQU4_CHLFR</name>
<comment type="caution">
    <text evidence="2">The sequence shown here is derived from an EMBL/GenBank/DDBJ whole genome shotgun (WGS) entry which is preliminary data.</text>
</comment>
<proteinExistence type="predicted"/>
<feature type="transmembrane region" description="Helical" evidence="1">
    <location>
        <begin position="12"/>
        <end position="30"/>
    </location>
</feature>
<evidence type="ECO:0000313" key="2">
    <source>
        <dbReference type="EMBL" id="RUR86152.1"/>
    </source>
</evidence>
<sequence length="61" mass="6597">MYNRNSQYDWISAAVTAALGAGIVTSFAVSQGQNPLVALAITGLAMSVALIYEYYHRQSRS</sequence>
<gene>
    <name evidence="2" type="ORF">PCC6912_09770</name>
</gene>
<accession>A0A433NQU4</accession>
<protein>
    <submittedName>
        <fullName evidence="2">Uncharacterized protein</fullName>
    </submittedName>
</protein>
<dbReference type="AlphaFoldDB" id="A0A433NQU4"/>
<dbReference type="RefSeq" id="WP_016874837.1">
    <property type="nucleotide sequence ID" value="NZ_AJLN01000112.1"/>
</dbReference>
<keyword evidence="1" id="KW-0472">Membrane</keyword>
<reference evidence="2 3" key="1">
    <citation type="journal article" date="2019" name="Genome Biol. Evol.">
        <title>Day and night: Metabolic profiles and evolutionary relationships of six axenic non-marine cyanobacteria.</title>
        <authorList>
            <person name="Will S.E."/>
            <person name="Henke P."/>
            <person name="Boedeker C."/>
            <person name="Huang S."/>
            <person name="Brinkmann H."/>
            <person name="Rohde M."/>
            <person name="Jarek M."/>
            <person name="Friedl T."/>
            <person name="Seufert S."/>
            <person name="Schumacher M."/>
            <person name="Overmann J."/>
            <person name="Neumann-Schaal M."/>
            <person name="Petersen J."/>
        </authorList>
    </citation>
    <scope>NUCLEOTIDE SEQUENCE [LARGE SCALE GENOMIC DNA]</scope>
    <source>
        <strain evidence="2 3">PCC 6912</strain>
    </source>
</reference>